<feature type="transmembrane region" description="Helical" evidence="8">
    <location>
        <begin position="335"/>
        <end position="355"/>
    </location>
</feature>
<dbReference type="Proteomes" id="UP000054725">
    <property type="component" value="Unassembled WGS sequence"/>
</dbReference>
<comment type="caution">
    <text evidence="10">The sequence shown here is derived from an EMBL/GenBank/DDBJ whole genome shotgun (WGS) entry which is preliminary data.</text>
</comment>
<dbReference type="OrthoDB" id="9775035at2"/>
<evidence type="ECO:0000259" key="9">
    <source>
        <dbReference type="Pfam" id="PF02366"/>
    </source>
</evidence>
<name>A0A0W0WUC5_9GAMM</name>
<feature type="domain" description="ArnT-like N-terminal" evidence="9">
    <location>
        <begin position="39"/>
        <end position="245"/>
    </location>
</feature>
<dbReference type="GO" id="GO:0016763">
    <property type="term" value="F:pentosyltransferase activity"/>
    <property type="evidence" value="ECO:0007669"/>
    <property type="project" value="TreeGrafter"/>
</dbReference>
<feature type="transmembrane region" description="Helical" evidence="8">
    <location>
        <begin position="171"/>
        <end position="204"/>
    </location>
</feature>
<dbReference type="AlphaFoldDB" id="A0A0W0WUC5"/>
<dbReference type="GO" id="GO:0005886">
    <property type="term" value="C:plasma membrane"/>
    <property type="evidence" value="ECO:0007669"/>
    <property type="project" value="UniProtKB-SubCell"/>
</dbReference>
<organism evidence="10 11">
    <name type="scientific">Legionella nautarum</name>
    <dbReference type="NCBI Taxonomy" id="45070"/>
    <lineage>
        <taxon>Bacteria</taxon>
        <taxon>Pseudomonadati</taxon>
        <taxon>Pseudomonadota</taxon>
        <taxon>Gammaproteobacteria</taxon>
        <taxon>Legionellales</taxon>
        <taxon>Legionellaceae</taxon>
        <taxon>Legionella</taxon>
    </lineage>
</organism>
<feature type="transmembrane region" description="Helical" evidence="8">
    <location>
        <begin position="14"/>
        <end position="36"/>
    </location>
</feature>
<dbReference type="InterPro" id="IPR003342">
    <property type="entry name" value="ArnT-like_N"/>
</dbReference>
<feature type="transmembrane region" description="Helical" evidence="8">
    <location>
        <begin position="312"/>
        <end position="329"/>
    </location>
</feature>
<feature type="transmembrane region" description="Helical" evidence="8">
    <location>
        <begin position="367"/>
        <end position="387"/>
    </location>
</feature>
<feature type="transmembrane region" description="Helical" evidence="8">
    <location>
        <begin position="216"/>
        <end position="234"/>
    </location>
</feature>
<evidence type="ECO:0000256" key="2">
    <source>
        <dbReference type="ARBA" id="ARBA00022475"/>
    </source>
</evidence>
<dbReference type="InterPro" id="IPR050297">
    <property type="entry name" value="LipidA_mod_glycosyltrf_83"/>
</dbReference>
<dbReference type="PATRIC" id="fig|45070.6.peg.977"/>
<keyword evidence="3" id="KW-0328">Glycosyltransferase</keyword>
<dbReference type="GO" id="GO:0006493">
    <property type="term" value="P:protein O-linked glycosylation"/>
    <property type="evidence" value="ECO:0007669"/>
    <property type="project" value="InterPro"/>
</dbReference>
<dbReference type="STRING" id="45070.Lnau_0921"/>
<dbReference type="PANTHER" id="PTHR33908">
    <property type="entry name" value="MANNOSYLTRANSFERASE YKCB-RELATED"/>
    <property type="match status" value="1"/>
</dbReference>
<comment type="subcellular location">
    <subcellularLocation>
        <location evidence="1">Cell membrane</location>
        <topology evidence="1">Multi-pass membrane protein</topology>
    </subcellularLocation>
</comment>
<dbReference type="RefSeq" id="WP_058503971.1">
    <property type="nucleotide sequence ID" value="NZ_CAAAIF010000001.1"/>
</dbReference>
<feature type="transmembrane region" description="Helical" evidence="8">
    <location>
        <begin position="117"/>
        <end position="136"/>
    </location>
</feature>
<dbReference type="GO" id="GO:0009103">
    <property type="term" value="P:lipopolysaccharide biosynthetic process"/>
    <property type="evidence" value="ECO:0007669"/>
    <property type="project" value="UniProtKB-ARBA"/>
</dbReference>
<evidence type="ECO:0000256" key="6">
    <source>
        <dbReference type="ARBA" id="ARBA00022989"/>
    </source>
</evidence>
<feature type="transmembrane region" description="Helical" evidence="8">
    <location>
        <begin position="276"/>
        <end position="296"/>
    </location>
</feature>
<dbReference type="PANTHER" id="PTHR33908:SF3">
    <property type="entry name" value="UNDECAPRENYL PHOSPHATE-ALPHA-4-AMINO-4-DEOXY-L-ARABINOSE ARABINOSYL TRANSFERASE"/>
    <property type="match status" value="1"/>
</dbReference>
<evidence type="ECO:0000256" key="7">
    <source>
        <dbReference type="ARBA" id="ARBA00023136"/>
    </source>
</evidence>
<keyword evidence="7 8" id="KW-0472">Membrane</keyword>
<evidence type="ECO:0000256" key="1">
    <source>
        <dbReference type="ARBA" id="ARBA00004651"/>
    </source>
</evidence>
<dbReference type="GO" id="GO:0000030">
    <property type="term" value="F:mannosyltransferase activity"/>
    <property type="evidence" value="ECO:0007669"/>
    <property type="project" value="InterPro"/>
</dbReference>
<keyword evidence="4" id="KW-0808">Transferase</keyword>
<protein>
    <submittedName>
        <fullName evidence="10">Melitin resistance protein</fullName>
    </submittedName>
</protein>
<evidence type="ECO:0000256" key="3">
    <source>
        <dbReference type="ARBA" id="ARBA00022676"/>
    </source>
</evidence>
<keyword evidence="6 8" id="KW-1133">Transmembrane helix</keyword>
<keyword evidence="11" id="KW-1185">Reference proteome</keyword>
<evidence type="ECO:0000313" key="11">
    <source>
        <dbReference type="Proteomes" id="UP000054725"/>
    </source>
</evidence>
<accession>A0A0W0WUC5</accession>
<keyword evidence="5 8" id="KW-0812">Transmembrane</keyword>
<keyword evidence="2" id="KW-1003">Cell membrane</keyword>
<dbReference type="GO" id="GO:0010041">
    <property type="term" value="P:response to iron(III) ion"/>
    <property type="evidence" value="ECO:0007669"/>
    <property type="project" value="TreeGrafter"/>
</dbReference>
<reference evidence="10 11" key="1">
    <citation type="submission" date="2015-11" db="EMBL/GenBank/DDBJ databases">
        <title>Genomic analysis of 38 Legionella species identifies large and diverse effector repertoires.</title>
        <authorList>
            <person name="Burstein D."/>
            <person name="Amaro F."/>
            <person name="Zusman T."/>
            <person name="Lifshitz Z."/>
            <person name="Cohen O."/>
            <person name="Gilbert J.A."/>
            <person name="Pupko T."/>
            <person name="Shuman H.A."/>
            <person name="Segal G."/>
        </authorList>
    </citation>
    <scope>NUCLEOTIDE SEQUENCE [LARGE SCALE GENOMIC DNA]</scope>
    <source>
        <strain evidence="10 11">ATCC 49506</strain>
    </source>
</reference>
<gene>
    <name evidence="10" type="ORF">Lnau_0921</name>
</gene>
<dbReference type="Pfam" id="PF02366">
    <property type="entry name" value="PMT"/>
    <property type="match status" value="1"/>
</dbReference>
<feature type="transmembrane region" description="Helical" evidence="8">
    <location>
        <begin position="93"/>
        <end position="111"/>
    </location>
</feature>
<evidence type="ECO:0000256" key="4">
    <source>
        <dbReference type="ARBA" id="ARBA00022679"/>
    </source>
</evidence>
<evidence type="ECO:0000256" key="8">
    <source>
        <dbReference type="SAM" id="Phobius"/>
    </source>
</evidence>
<sequence>MTDVKNELNFSKNFYYQVAFILLFILIIRLFAMYFVPLMDTTEARYSEIAREMLSSHNWITLTHNNGVPFMAKPPLSTWLSVFCMQLFGLNELVLRLPSLLLSIAILWLVWAQARKQSGSVVALISIVFLAGNLYFYLNAGTIMTDSSLLFCTTLAMIAFWRSMIDPSKLWSYLFFIALGLNLLAKGLIGIVLTGLPIFFWTLIRGQWRALWHNLPWIKGSLLSLAIALPWYILAEIRTPGLINYFIIGEHFSRFYVPSWTGNKYGYSHAKPYGLIWGYGLVGLFPWSLVAGFWLLNHGKKLPSFLRQNDKGWLLYLLLWAYMPFLFFTFSRNIIYTYVFPSLPAFALLFAELWKRSGIREQWAKKIIYLSTLTAISFFVATTIFMLNPAKVAKSQKLIVSEWKKQPLSPSSKLFYWATRLEYSAQFYSEGRVLTTRNLYYLAYLFAVNPDSYLVIGASELPQLPRSFLAKFTQIARIELLEGTSLLFHNKDKIELANLDQWR</sequence>
<feature type="transmembrane region" description="Helical" evidence="8">
    <location>
        <begin position="148"/>
        <end position="165"/>
    </location>
</feature>
<evidence type="ECO:0000313" key="10">
    <source>
        <dbReference type="EMBL" id="KTD35937.1"/>
    </source>
</evidence>
<dbReference type="EMBL" id="LNYO01000013">
    <property type="protein sequence ID" value="KTD35937.1"/>
    <property type="molecule type" value="Genomic_DNA"/>
</dbReference>
<evidence type="ECO:0000256" key="5">
    <source>
        <dbReference type="ARBA" id="ARBA00022692"/>
    </source>
</evidence>
<proteinExistence type="predicted"/>